<feature type="compositionally biased region" description="Low complexity" evidence="1">
    <location>
        <begin position="217"/>
        <end position="227"/>
    </location>
</feature>
<feature type="region of interest" description="Disordered" evidence="1">
    <location>
        <begin position="162"/>
        <end position="315"/>
    </location>
</feature>
<gene>
    <name evidence="2" type="ORF">EKO27_g12046</name>
</gene>
<feature type="compositionally biased region" description="Low complexity" evidence="1">
    <location>
        <begin position="167"/>
        <end position="181"/>
    </location>
</feature>
<comment type="caution">
    <text evidence="2">The sequence shown here is derived from an EMBL/GenBank/DDBJ whole genome shotgun (WGS) entry which is preliminary data.</text>
</comment>
<evidence type="ECO:0000256" key="1">
    <source>
        <dbReference type="SAM" id="MobiDB-lite"/>
    </source>
</evidence>
<dbReference type="EMBL" id="RYZI01000974">
    <property type="protein sequence ID" value="RWA03059.1"/>
    <property type="molecule type" value="Genomic_DNA"/>
</dbReference>
<feature type="compositionally biased region" description="Polar residues" evidence="1">
    <location>
        <begin position="75"/>
        <end position="106"/>
    </location>
</feature>
<feature type="compositionally biased region" description="Low complexity" evidence="1">
    <location>
        <begin position="9"/>
        <end position="24"/>
    </location>
</feature>
<evidence type="ECO:0000313" key="2">
    <source>
        <dbReference type="EMBL" id="RWA03059.1"/>
    </source>
</evidence>
<evidence type="ECO:0000313" key="3">
    <source>
        <dbReference type="Proteomes" id="UP000286045"/>
    </source>
</evidence>
<dbReference type="Proteomes" id="UP000286045">
    <property type="component" value="Unassembled WGS sequence"/>
</dbReference>
<feature type="compositionally biased region" description="Low complexity" evidence="1">
    <location>
        <begin position="121"/>
        <end position="132"/>
    </location>
</feature>
<reference evidence="2 3" key="1">
    <citation type="submission" date="2018-12" db="EMBL/GenBank/DDBJ databases">
        <title>Draft genome sequence of Xylaria grammica IHI A82.</title>
        <authorList>
            <person name="Buettner E."/>
            <person name="Kellner H."/>
        </authorList>
    </citation>
    <scope>NUCLEOTIDE SEQUENCE [LARGE SCALE GENOMIC DNA]</scope>
    <source>
        <strain evidence="2 3">IHI A82</strain>
    </source>
</reference>
<organism evidence="2 3">
    <name type="scientific">Xylaria grammica</name>
    <dbReference type="NCBI Taxonomy" id="363999"/>
    <lineage>
        <taxon>Eukaryota</taxon>
        <taxon>Fungi</taxon>
        <taxon>Dikarya</taxon>
        <taxon>Ascomycota</taxon>
        <taxon>Pezizomycotina</taxon>
        <taxon>Sordariomycetes</taxon>
        <taxon>Xylariomycetidae</taxon>
        <taxon>Xylariales</taxon>
        <taxon>Xylariaceae</taxon>
        <taxon>Xylaria</taxon>
    </lineage>
</organism>
<dbReference type="AlphaFoldDB" id="A0A439CLL5"/>
<feature type="compositionally biased region" description="Low complexity" evidence="1">
    <location>
        <begin position="300"/>
        <end position="309"/>
    </location>
</feature>
<keyword evidence="3" id="KW-1185">Reference proteome</keyword>
<protein>
    <submittedName>
        <fullName evidence="2">Uncharacterized protein</fullName>
    </submittedName>
</protein>
<sequence>MSGTTANATPSTSTSTPSPSPSSSYDDNFESVRNRLKTRKDLLRKLSAPPPSISGPDSSLPPDSQLHPPFASGALSATSTSIDHTPSESSGAYTLNTRSSGDTTRSLGRRLPAVTAAVPGSSTSTSRSTRIGEGVVAVDAEAAAAAQYASNYHLVAASIEATKAARRGSGPSSSSSSSAPSTGVVANTTRSNPYSTVTGTPGFPSRHPRPPLPDWQNPPQLQLQHQQYISQPHPPAYNGQFSGPSELPSSLPLPPTFPASSGDDIRHTGRHLPRLPQAAPTTTATPPLPPPTYPFPLHNPSAAPASPAPRESDSTGLALALAWIH</sequence>
<proteinExistence type="predicted"/>
<accession>A0A439CLL5</accession>
<name>A0A439CLL5_9PEZI</name>
<feature type="region of interest" description="Disordered" evidence="1">
    <location>
        <begin position="1"/>
        <end position="132"/>
    </location>
</feature>
<feature type="compositionally biased region" description="Polar residues" evidence="1">
    <location>
        <begin position="184"/>
        <end position="199"/>
    </location>
</feature>
<feature type="non-terminal residue" evidence="2">
    <location>
        <position position="325"/>
    </location>
</feature>
<feature type="compositionally biased region" description="Low complexity" evidence="1">
    <location>
        <begin position="274"/>
        <end position="285"/>
    </location>
</feature>